<sequence>MSRSAQLTLDWADGTYPFALKIEQLAELQEKCDAGPWYIQWALEVSLLARTAGFAPPKDANASYVIEPIRLGLIGGGMPAVEALQKVRAYVGPGQLNENIQTAYAILGVALAGAPDDEPKKPGAGKKKTANRSRAAKSGSRTSSETVSPPA</sequence>
<accession>A0A3D9XHG2</accession>
<protein>
    <submittedName>
        <fullName evidence="2">Tail tube GTA-gp10-like protein</fullName>
    </submittedName>
</protein>
<dbReference type="Pfam" id="PF11836">
    <property type="entry name" value="Phage_TAC_11"/>
    <property type="match status" value="1"/>
</dbReference>
<dbReference type="RefSeq" id="WP_116222073.1">
    <property type="nucleotide sequence ID" value="NZ_CP038197.1"/>
</dbReference>
<gene>
    <name evidence="2" type="ORF">BDD41_2676</name>
</gene>
<feature type="compositionally biased region" description="Polar residues" evidence="1">
    <location>
        <begin position="139"/>
        <end position="151"/>
    </location>
</feature>
<evidence type="ECO:0000256" key="1">
    <source>
        <dbReference type="SAM" id="MobiDB-lite"/>
    </source>
</evidence>
<comment type="caution">
    <text evidence="2">The sequence shown here is derived from an EMBL/GenBank/DDBJ whole genome shotgun (WGS) entry which is preliminary data.</text>
</comment>
<feature type="region of interest" description="Disordered" evidence="1">
    <location>
        <begin position="114"/>
        <end position="151"/>
    </location>
</feature>
<evidence type="ECO:0000313" key="3">
    <source>
        <dbReference type="Proteomes" id="UP000256941"/>
    </source>
</evidence>
<proteinExistence type="predicted"/>
<dbReference type="Proteomes" id="UP000256941">
    <property type="component" value="Unassembled WGS sequence"/>
</dbReference>
<dbReference type="EMBL" id="QTUJ01000002">
    <property type="protein sequence ID" value="REF69957.1"/>
    <property type="molecule type" value="Genomic_DNA"/>
</dbReference>
<reference evidence="2 3" key="1">
    <citation type="submission" date="2018-08" db="EMBL/GenBank/DDBJ databases">
        <title>Genomic Encyclopedia of Archaeal and Bacterial Type Strains, Phase II (KMG-II): from individual species to whole genera.</title>
        <authorList>
            <person name="Goeker M."/>
        </authorList>
    </citation>
    <scope>NUCLEOTIDE SEQUENCE [LARGE SCALE GENOMIC DNA]</scope>
    <source>
        <strain evidence="2 3">DSM 17099</strain>
    </source>
</reference>
<feature type="compositionally biased region" description="Basic residues" evidence="1">
    <location>
        <begin position="123"/>
        <end position="135"/>
    </location>
</feature>
<organism evidence="2 3">
    <name type="scientific">Paracoccus versutus</name>
    <name type="common">Thiobacillus versutus</name>
    <dbReference type="NCBI Taxonomy" id="34007"/>
    <lineage>
        <taxon>Bacteria</taxon>
        <taxon>Pseudomonadati</taxon>
        <taxon>Pseudomonadota</taxon>
        <taxon>Alphaproteobacteria</taxon>
        <taxon>Rhodobacterales</taxon>
        <taxon>Paracoccaceae</taxon>
        <taxon>Paracoccus</taxon>
    </lineage>
</organism>
<name>A0A3D9XHG2_PARVE</name>
<dbReference type="AlphaFoldDB" id="A0A3D9XHG2"/>
<evidence type="ECO:0000313" key="2">
    <source>
        <dbReference type="EMBL" id="REF69957.1"/>
    </source>
</evidence>
<dbReference type="InterPro" id="IPR021791">
    <property type="entry name" value="Phage_TAC_11"/>
</dbReference>